<sequence>MEPEDVAEFAAGMGGPGPEDVANGAAALAAALVREAGALATAAAALRNAAAVTPGDPSGGPLSDIRRQRGAMAASGEAAIKAALLLEAAEVIGPGGEPAVMAERIAAAAKRAGVSPAALVPALRAAALMPATDDGAARIAAATIAEAVGRSL</sequence>
<accession>A0A9X1IEF7</accession>
<gene>
    <name evidence="1" type="ORF">LHA35_14640</name>
</gene>
<evidence type="ECO:0000313" key="2">
    <source>
        <dbReference type="Proteomes" id="UP001139311"/>
    </source>
</evidence>
<dbReference type="RefSeq" id="WP_226609045.1">
    <property type="nucleotide sequence ID" value="NZ_JAJAQI010000021.1"/>
</dbReference>
<keyword evidence="2" id="KW-1185">Reference proteome</keyword>
<comment type="caution">
    <text evidence="1">The sequence shown here is derived from an EMBL/GenBank/DDBJ whole genome shotgun (WGS) entry which is preliminary data.</text>
</comment>
<reference evidence="1" key="1">
    <citation type="submission" date="2021-10" db="EMBL/GenBank/DDBJ databases">
        <title>Roseicella aerolatum sp. nov., isolated from aerosols of e-waste dismantling site.</title>
        <authorList>
            <person name="Qin T."/>
        </authorList>
    </citation>
    <scope>NUCLEOTIDE SEQUENCE</scope>
    <source>
        <strain evidence="1">GB24</strain>
    </source>
</reference>
<dbReference type="Proteomes" id="UP001139311">
    <property type="component" value="Unassembled WGS sequence"/>
</dbReference>
<proteinExistence type="predicted"/>
<dbReference type="AlphaFoldDB" id="A0A9X1IEF7"/>
<dbReference type="EMBL" id="JAJAQI010000021">
    <property type="protein sequence ID" value="MCB4822972.1"/>
    <property type="molecule type" value="Genomic_DNA"/>
</dbReference>
<evidence type="ECO:0000313" key="1">
    <source>
        <dbReference type="EMBL" id="MCB4822972.1"/>
    </source>
</evidence>
<protein>
    <submittedName>
        <fullName evidence="1">Uncharacterized protein</fullName>
    </submittedName>
</protein>
<name>A0A9X1IEF7_9PROT</name>
<organism evidence="1 2">
    <name type="scientific">Roseicella aerolata</name>
    <dbReference type="NCBI Taxonomy" id="2883479"/>
    <lineage>
        <taxon>Bacteria</taxon>
        <taxon>Pseudomonadati</taxon>
        <taxon>Pseudomonadota</taxon>
        <taxon>Alphaproteobacteria</taxon>
        <taxon>Acetobacterales</taxon>
        <taxon>Roseomonadaceae</taxon>
        <taxon>Roseicella</taxon>
    </lineage>
</organism>